<evidence type="ECO:0000256" key="10">
    <source>
        <dbReference type="ARBA" id="ARBA00039918"/>
    </source>
</evidence>
<feature type="transmembrane region" description="Helical" evidence="11">
    <location>
        <begin position="314"/>
        <end position="333"/>
    </location>
</feature>
<dbReference type="GO" id="GO:0005886">
    <property type="term" value="C:plasma membrane"/>
    <property type="evidence" value="ECO:0007669"/>
    <property type="project" value="UniProtKB-SubCell"/>
</dbReference>
<feature type="transmembrane region" description="Helical" evidence="11">
    <location>
        <begin position="404"/>
        <end position="424"/>
    </location>
</feature>
<dbReference type="GO" id="GO:0015293">
    <property type="term" value="F:symporter activity"/>
    <property type="evidence" value="ECO:0007669"/>
    <property type="project" value="UniProtKB-KW"/>
</dbReference>
<dbReference type="InterPro" id="IPR005829">
    <property type="entry name" value="Sugar_transporter_CS"/>
</dbReference>
<dbReference type="Pfam" id="PF00083">
    <property type="entry name" value="Sugar_tr"/>
    <property type="match status" value="1"/>
</dbReference>
<keyword evidence="8 11" id="KW-0472">Membrane</keyword>
<feature type="transmembrane region" description="Helical" evidence="11">
    <location>
        <begin position="284"/>
        <end position="302"/>
    </location>
</feature>
<dbReference type="RefSeq" id="WP_158040975.1">
    <property type="nucleotide sequence ID" value="NZ_JACCFV010000001.1"/>
</dbReference>
<dbReference type="PROSITE" id="PS00217">
    <property type="entry name" value="SUGAR_TRANSPORT_2"/>
    <property type="match status" value="1"/>
</dbReference>
<dbReference type="InterPro" id="IPR051084">
    <property type="entry name" value="H+-coupled_symporters"/>
</dbReference>
<feature type="transmembrane region" description="Helical" evidence="11">
    <location>
        <begin position="93"/>
        <end position="111"/>
    </location>
</feature>
<comment type="similarity">
    <text evidence="2">Belongs to the major facilitator superfamily. Metabolite:H+ Symporter (MHS) family (TC 2.A.1.6) family.</text>
</comment>
<comment type="caution">
    <text evidence="13">The sequence shown here is derived from an EMBL/GenBank/DDBJ whole genome shotgun (WGS) entry which is preliminary data.</text>
</comment>
<keyword evidence="3" id="KW-0813">Transport</keyword>
<gene>
    <name evidence="13" type="ORF">F8O01_11370</name>
</gene>
<feature type="transmembrane region" description="Helical" evidence="11">
    <location>
        <begin position="117"/>
        <end position="138"/>
    </location>
</feature>
<protein>
    <recommendedName>
        <fullName evidence="10">Putative proline/betaine transporter</fullName>
    </recommendedName>
</protein>
<keyword evidence="5 11" id="KW-0812">Transmembrane</keyword>
<comment type="function">
    <text evidence="9">May be a proton symporter involved in the uptake of osmolytes such as proline and glycine betaine.</text>
</comment>
<dbReference type="PROSITE" id="PS50850">
    <property type="entry name" value="MFS"/>
    <property type="match status" value="1"/>
</dbReference>
<evidence type="ECO:0000256" key="2">
    <source>
        <dbReference type="ARBA" id="ARBA00008240"/>
    </source>
</evidence>
<sequence length="436" mass="46395">MTTARTEAPHVADVDKRLQRKSLLAMSVGNTLEWYDWTVYTVASVYIAAALFESGDPLSALLQTLAVFAIGFLARPLGGIVFGRIADRRGRRAVLITTMLLMAAGSVVIGLTPSFEAIGPLASLLLLVARLIQGFAHGGESTTSYAYIAEIAPPRRRGLWSSAVFVAVGTGSLIATGFLAALTAALDTDAMNEWGWRVPFLIGGALAVVALFLRRGMVESADHATTDDPEASTVTQATWSSRKIVVEGIRLFFVEAGATVTYYTWVTSAAVYAIGIVGMHPADAFMMSAIAQVVYVLALPLLGHLSDIFGRRALVLVSLVGIAVTVFPLWGLITTEPWTLLVAQGIGLLLVGCITGSKPAAISEQIPNRYRTRVFGVSISLGVALFGGTASYLSTWLYGIGLGWVFNVYVIVLALVASAIVLTWRRNTGVPLSEVV</sequence>
<evidence type="ECO:0000256" key="9">
    <source>
        <dbReference type="ARBA" id="ARBA00037295"/>
    </source>
</evidence>
<dbReference type="Pfam" id="PF07690">
    <property type="entry name" value="MFS_1"/>
    <property type="match status" value="1"/>
</dbReference>
<feature type="transmembrane region" description="Helical" evidence="11">
    <location>
        <begin position="58"/>
        <end position="81"/>
    </location>
</feature>
<evidence type="ECO:0000256" key="6">
    <source>
        <dbReference type="ARBA" id="ARBA00022847"/>
    </source>
</evidence>
<dbReference type="SUPFAM" id="SSF103473">
    <property type="entry name" value="MFS general substrate transporter"/>
    <property type="match status" value="1"/>
</dbReference>
<dbReference type="InterPro" id="IPR005828">
    <property type="entry name" value="MFS_sugar_transport-like"/>
</dbReference>
<evidence type="ECO:0000256" key="11">
    <source>
        <dbReference type="SAM" id="Phobius"/>
    </source>
</evidence>
<evidence type="ECO:0000256" key="3">
    <source>
        <dbReference type="ARBA" id="ARBA00022448"/>
    </source>
</evidence>
<feature type="transmembrane region" description="Helical" evidence="11">
    <location>
        <begin position="251"/>
        <end position="278"/>
    </location>
</feature>
<feature type="transmembrane region" description="Helical" evidence="11">
    <location>
        <begin position="374"/>
        <end position="398"/>
    </location>
</feature>
<keyword evidence="7 11" id="KW-1133">Transmembrane helix</keyword>
<feature type="transmembrane region" description="Helical" evidence="11">
    <location>
        <begin position="159"/>
        <end position="182"/>
    </location>
</feature>
<name>A0A7J5BQF6_9MICO</name>
<accession>A0A7J5BQF6</accession>
<dbReference type="InterPro" id="IPR011701">
    <property type="entry name" value="MFS"/>
</dbReference>
<evidence type="ECO:0000256" key="5">
    <source>
        <dbReference type="ARBA" id="ARBA00022692"/>
    </source>
</evidence>
<dbReference type="EMBL" id="WBJZ01000013">
    <property type="protein sequence ID" value="KAB1656026.1"/>
    <property type="molecule type" value="Genomic_DNA"/>
</dbReference>
<dbReference type="Proteomes" id="UP000467240">
    <property type="component" value="Unassembled WGS sequence"/>
</dbReference>
<evidence type="ECO:0000259" key="12">
    <source>
        <dbReference type="PROSITE" id="PS50850"/>
    </source>
</evidence>
<evidence type="ECO:0000313" key="14">
    <source>
        <dbReference type="Proteomes" id="UP000467240"/>
    </source>
</evidence>
<dbReference type="Gene3D" id="1.20.1250.20">
    <property type="entry name" value="MFS general substrate transporter like domains"/>
    <property type="match status" value="2"/>
</dbReference>
<dbReference type="AlphaFoldDB" id="A0A7J5BQF6"/>
<feature type="domain" description="Major facilitator superfamily (MFS) profile" evidence="12">
    <location>
        <begin position="22"/>
        <end position="428"/>
    </location>
</feature>
<reference evidence="13 14" key="1">
    <citation type="submission" date="2019-09" db="EMBL/GenBank/DDBJ databases">
        <title>Phylogeny of genus Pseudoclavibacter and closely related genus.</title>
        <authorList>
            <person name="Li Y."/>
        </authorList>
    </citation>
    <scope>NUCLEOTIDE SEQUENCE [LARGE SCALE GENOMIC DNA]</scope>
    <source>
        <strain evidence="13 14">DSM 23821</strain>
    </source>
</reference>
<evidence type="ECO:0000256" key="8">
    <source>
        <dbReference type="ARBA" id="ARBA00023136"/>
    </source>
</evidence>
<keyword evidence="6" id="KW-0769">Symport</keyword>
<feature type="transmembrane region" description="Helical" evidence="11">
    <location>
        <begin position="194"/>
        <end position="213"/>
    </location>
</feature>
<dbReference type="InterPro" id="IPR020846">
    <property type="entry name" value="MFS_dom"/>
</dbReference>
<organism evidence="13 14">
    <name type="scientific">Pseudoclavibacter chungangensis</name>
    <dbReference type="NCBI Taxonomy" id="587635"/>
    <lineage>
        <taxon>Bacteria</taxon>
        <taxon>Bacillati</taxon>
        <taxon>Actinomycetota</taxon>
        <taxon>Actinomycetes</taxon>
        <taxon>Micrococcales</taxon>
        <taxon>Microbacteriaceae</taxon>
        <taxon>Pseudoclavibacter</taxon>
    </lineage>
</organism>
<keyword evidence="4" id="KW-1003">Cell membrane</keyword>
<feature type="transmembrane region" description="Helical" evidence="11">
    <location>
        <begin position="34"/>
        <end position="52"/>
    </location>
</feature>
<evidence type="ECO:0000256" key="1">
    <source>
        <dbReference type="ARBA" id="ARBA00004651"/>
    </source>
</evidence>
<dbReference type="FunFam" id="1.20.1250.20:FF:000001">
    <property type="entry name" value="Dicarboxylate MFS transporter"/>
    <property type="match status" value="1"/>
</dbReference>
<evidence type="ECO:0000313" key="13">
    <source>
        <dbReference type="EMBL" id="KAB1656026.1"/>
    </source>
</evidence>
<dbReference type="PANTHER" id="PTHR43528:SF1">
    <property type="entry name" value="ALPHA-KETOGLUTARATE PERMEASE"/>
    <property type="match status" value="1"/>
</dbReference>
<dbReference type="OrthoDB" id="8953821at2"/>
<feature type="transmembrane region" description="Helical" evidence="11">
    <location>
        <begin position="339"/>
        <end position="362"/>
    </location>
</feature>
<evidence type="ECO:0000256" key="4">
    <source>
        <dbReference type="ARBA" id="ARBA00022475"/>
    </source>
</evidence>
<proteinExistence type="inferred from homology"/>
<keyword evidence="14" id="KW-1185">Reference proteome</keyword>
<comment type="subcellular location">
    <subcellularLocation>
        <location evidence="1">Cell membrane</location>
        <topology evidence="1">Multi-pass membrane protein</topology>
    </subcellularLocation>
</comment>
<dbReference type="InterPro" id="IPR036259">
    <property type="entry name" value="MFS_trans_sf"/>
</dbReference>
<dbReference type="PANTHER" id="PTHR43528">
    <property type="entry name" value="ALPHA-KETOGLUTARATE PERMEASE"/>
    <property type="match status" value="1"/>
</dbReference>
<evidence type="ECO:0000256" key="7">
    <source>
        <dbReference type="ARBA" id="ARBA00022989"/>
    </source>
</evidence>